<dbReference type="Pfam" id="PF15590">
    <property type="entry name" value="Imm27"/>
    <property type="match status" value="1"/>
</dbReference>
<dbReference type="KEGG" id="sphe:GFH32_08985"/>
<dbReference type="EMBL" id="CP045652">
    <property type="protein sequence ID" value="QGA26453.1"/>
    <property type="molecule type" value="Genomic_DNA"/>
</dbReference>
<reference evidence="1 2" key="1">
    <citation type="submission" date="2019-10" db="EMBL/GenBank/DDBJ databases">
        <authorList>
            <person name="Dong K."/>
        </authorList>
    </citation>
    <scope>NUCLEOTIDE SEQUENCE [LARGE SCALE GENOMIC DNA]</scope>
    <source>
        <strain evidence="2">dk4302</strain>
    </source>
</reference>
<gene>
    <name evidence="1" type="ORF">GFH32_08985</name>
</gene>
<dbReference type="RefSeq" id="WP_153511318.1">
    <property type="nucleotide sequence ID" value="NZ_CP045652.1"/>
</dbReference>
<protein>
    <submittedName>
        <fullName evidence="1">Uncharacterized protein</fullName>
    </submittedName>
</protein>
<dbReference type="AlphaFoldDB" id="A0A5Q0QA76"/>
<evidence type="ECO:0000313" key="1">
    <source>
        <dbReference type="EMBL" id="QGA26453.1"/>
    </source>
</evidence>
<dbReference type="InterPro" id="IPR028960">
    <property type="entry name" value="Imm27"/>
</dbReference>
<proteinExistence type="predicted"/>
<keyword evidence="2" id="KW-1185">Reference proteome</keyword>
<sequence length="94" mass="11057">MTELDKKETLLKGTLINLLNSIEYDDVSNRIFFLVENYLIEINVDSSGWNRLYKDPRDGRYWELFFSNSELQGGGAPTLRYLIKEEAIMKYNLI</sequence>
<organism evidence="1 2">
    <name type="scientific">Sphingobacterium zhuxiongii</name>
    <dbReference type="NCBI Taxonomy" id="2662364"/>
    <lineage>
        <taxon>Bacteria</taxon>
        <taxon>Pseudomonadati</taxon>
        <taxon>Bacteroidota</taxon>
        <taxon>Sphingobacteriia</taxon>
        <taxon>Sphingobacteriales</taxon>
        <taxon>Sphingobacteriaceae</taxon>
        <taxon>Sphingobacterium</taxon>
    </lineage>
</organism>
<dbReference type="Proteomes" id="UP000326921">
    <property type="component" value="Chromosome"/>
</dbReference>
<accession>A0A5Q0QA76</accession>
<evidence type="ECO:0000313" key="2">
    <source>
        <dbReference type="Proteomes" id="UP000326921"/>
    </source>
</evidence>
<name>A0A5Q0QA76_9SPHI</name>